<dbReference type="SUPFAM" id="SSF46689">
    <property type="entry name" value="Homeodomain-like"/>
    <property type="match status" value="1"/>
</dbReference>
<dbReference type="InterPro" id="IPR050624">
    <property type="entry name" value="HTH-type_Tx_Regulator"/>
</dbReference>
<dbReference type="Gene3D" id="1.10.357.10">
    <property type="entry name" value="Tetracycline Repressor, domain 2"/>
    <property type="match status" value="1"/>
</dbReference>
<comment type="caution">
    <text evidence="5">The sequence shown here is derived from an EMBL/GenBank/DDBJ whole genome shotgun (WGS) entry which is preliminary data.</text>
</comment>
<dbReference type="EMBL" id="JABERL010000025">
    <property type="protein sequence ID" value="NNH78053.1"/>
    <property type="molecule type" value="Genomic_DNA"/>
</dbReference>
<gene>
    <name evidence="5" type="ORF">HLH17_10330</name>
</gene>
<dbReference type="RefSeq" id="WP_171540551.1">
    <property type="nucleotide sequence ID" value="NZ_JABERL010000025.1"/>
</dbReference>
<dbReference type="Gene3D" id="1.10.10.60">
    <property type="entry name" value="Homeodomain-like"/>
    <property type="match status" value="1"/>
</dbReference>
<sequence length="236" mass="27374">MTEQYENLEEKQNKPSKTKERQFKGLSLTERKQARREKLIEAGIEAYGTHGFFAVTVKDICNEAKLTERYFYESFKKSDELFQTIFLKLIDQLQHNVMQAIMQASTDPRKMIESGLTALLTTLKDNPRMARIIYIDAMLVQELHNQATIHETMLRFDRMIHAFVMLMMPHIDRSEREISLVATGLNGYVTQIAIRWVVSGFKQSMQEVLSSCSIVFLSLLDTFSEKEKIMKKESSS</sequence>
<feature type="domain" description="HTH tetR-type" evidence="4">
    <location>
        <begin position="33"/>
        <end position="93"/>
    </location>
</feature>
<dbReference type="PANTHER" id="PTHR43479">
    <property type="entry name" value="ACREF/ENVCD OPERON REPRESSOR-RELATED"/>
    <property type="match status" value="1"/>
</dbReference>
<evidence type="ECO:0000313" key="5">
    <source>
        <dbReference type="EMBL" id="NNH78053.1"/>
    </source>
</evidence>
<dbReference type="Pfam" id="PF00440">
    <property type="entry name" value="TetR_N"/>
    <property type="match status" value="1"/>
</dbReference>
<evidence type="ECO:0000256" key="2">
    <source>
        <dbReference type="PROSITE-ProRule" id="PRU00335"/>
    </source>
</evidence>
<feature type="region of interest" description="Disordered" evidence="3">
    <location>
        <begin position="1"/>
        <end position="23"/>
    </location>
</feature>
<dbReference type="Proteomes" id="UP000569202">
    <property type="component" value="Unassembled WGS sequence"/>
</dbReference>
<dbReference type="PROSITE" id="PS50977">
    <property type="entry name" value="HTH_TETR_2"/>
    <property type="match status" value="1"/>
</dbReference>
<feature type="DNA-binding region" description="H-T-H motif" evidence="2">
    <location>
        <begin position="56"/>
        <end position="75"/>
    </location>
</feature>
<dbReference type="InterPro" id="IPR001647">
    <property type="entry name" value="HTH_TetR"/>
</dbReference>
<organism evidence="5 6">
    <name type="scientific">Acinetobacter terrae</name>
    <dbReference type="NCBI Taxonomy" id="2731247"/>
    <lineage>
        <taxon>Bacteria</taxon>
        <taxon>Pseudomonadati</taxon>
        <taxon>Pseudomonadota</taxon>
        <taxon>Gammaproteobacteria</taxon>
        <taxon>Moraxellales</taxon>
        <taxon>Moraxellaceae</taxon>
        <taxon>Acinetobacter</taxon>
        <taxon>Acinetobacter Taxon 24</taxon>
    </lineage>
</organism>
<protein>
    <submittedName>
        <fullName evidence="5">TetR/AcrR family transcriptional regulator</fullName>
    </submittedName>
</protein>
<reference evidence="5 6" key="1">
    <citation type="submission" date="2020-04" db="EMBL/GenBank/DDBJ databases">
        <title>Acinetobacter Taxon 24.</title>
        <authorList>
            <person name="Nemec A."/>
            <person name="Radolfova-Krizova L."/>
            <person name="Higgins P.G."/>
            <person name="Spanelova P."/>
        </authorList>
    </citation>
    <scope>NUCLEOTIDE SEQUENCE [LARGE SCALE GENOMIC DNA]</scope>
    <source>
        <strain evidence="5 6">ANC 5380</strain>
    </source>
</reference>
<proteinExistence type="predicted"/>
<evidence type="ECO:0000256" key="3">
    <source>
        <dbReference type="SAM" id="MobiDB-lite"/>
    </source>
</evidence>
<evidence type="ECO:0000313" key="6">
    <source>
        <dbReference type="Proteomes" id="UP000569202"/>
    </source>
</evidence>
<dbReference type="GO" id="GO:0003677">
    <property type="term" value="F:DNA binding"/>
    <property type="evidence" value="ECO:0007669"/>
    <property type="project" value="UniProtKB-UniRule"/>
</dbReference>
<name>A0A7Y2RG30_9GAMM</name>
<keyword evidence="1 2" id="KW-0238">DNA-binding</keyword>
<dbReference type="AlphaFoldDB" id="A0A7Y2RG30"/>
<accession>A0A7Y2RG30</accession>
<dbReference type="PANTHER" id="PTHR43479:SF11">
    <property type="entry name" value="ACREF_ENVCD OPERON REPRESSOR-RELATED"/>
    <property type="match status" value="1"/>
</dbReference>
<feature type="compositionally biased region" description="Basic and acidic residues" evidence="3">
    <location>
        <begin position="8"/>
        <end position="23"/>
    </location>
</feature>
<dbReference type="InterPro" id="IPR009057">
    <property type="entry name" value="Homeodomain-like_sf"/>
</dbReference>
<evidence type="ECO:0000259" key="4">
    <source>
        <dbReference type="PROSITE" id="PS50977"/>
    </source>
</evidence>
<evidence type="ECO:0000256" key="1">
    <source>
        <dbReference type="ARBA" id="ARBA00023125"/>
    </source>
</evidence>